<evidence type="ECO:0000259" key="2">
    <source>
        <dbReference type="Pfam" id="PF01494"/>
    </source>
</evidence>
<gene>
    <name evidence="3" type="ORF">FHS40_008974</name>
</gene>
<dbReference type="PANTHER" id="PTHR43422">
    <property type="entry name" value="THIAMINE THIAZOLE SYNTHASE"/>
    <property type="match status" value="1"/>
</dbReference>
<dbReference type="SUPFAM" id="SSF51905">
    <property type="entry name" value="FAD/NAD(P)-binding domain"/>
    <property type="match status" value="1"/>
</dbReference>
<feature type="compositionally biased region" description="Low complexity" evidence="1">
    <location>
        <begin position="701"/>
        <end position="710"/>
    </location>
</feature>
<evidence type="ECO:0000313" key="4">
    <source>
        <dbReference type="Proteomes" id="UP000549009"/>
    </source>
</evidence>
<proteinExistence type="predicted"/>
<evidence type="ECO:0000313" key="3">
    <source>
        <dbReference type="EMBL" id="MBB5109844.1"/>
    </source>
</evidence>
<keyword evidence="4" id="KW-1185">Reference proteome</keyword>
<organism evidence="3 4">
    <name type="scientific">Streptomyces spectabilis</name>
    <dbReference type="NCBI Taxonomy" id="68270"/>
    <lineage>
        <taxon>Bacteria</taxon>
        <taxon>Bacillati</taxon>
        <taxon>Actinomycetota</taxon>
        <taxon>Actinomycetes</taxon>
        <taxon>Kitasatosporales</taxon>
        <taxon>Streptomycetaceae</taxon>
        <taxon>Streptomyces</taxon>
    </lineage>
</organism>
<dbReference type="EMBL" id="JACHJD010000042">
    <property type="protein sequence ID" value="MBB5109844.1"/>
    <property type="molecule type" value="Genomic_DNA"/>
</dbReference>
<dbReference type="Pfam" id="PF01494">
    <property type="entry name" value="FAD_binding_3"/>
    <property type="match status" value="1"/>
</dbReference>
<dbReference type="Gene3D" id="3.50.50.60">
    <property type="entry name" value="FAD/NAD(P)-binding domain"/>
    <property type="match status" value="1"/>
</dbReference>
<dbReference type="GO" id="GO:0071949">
    <property type="term" value="F:FAD binding"/>
    <property type="evidence" value="ECO:0007669"/>
    <property type="project" value="InterPro"/>
</dbReference>
<evidence type="ECO:0000256" key="1">
    <source>
        <dbReference type="SAM" id="MobiDB-lite"/>
    </source>
</evidence>
<name>A0A7W8F052_STRST</name>
<dbReference type="RefSeq" id="WP_184926884.1">
    <property type="nucleotide sequence ID" value="NZ_BMSQ01000051.1"/>
</dbReference>
<accession>A0A7W8F052</accession>
<dbReference type="PANTHER" id="PTHR43422:SF3">
    <property type="entry name" value="THIAMINE THIAZOLE SYNTHASE"/>
    <property type="match status" value="1"/>
</dbReference>
<dbReference type="InterPro" id="IPR002938">
    <property type="entry name" value="FAD-bd"/>
</dbReference>
<reference evidence="3 4" key="1">
    <citation type="submission" date="2020-08" db="EMBL/GenBank/DDBJ databases">
        <title>Genomic Encyclopedia of Type Strains, Phase III (KMG-III): the genomes of soil and plant-associated and newly described type strains.</title>
        <authorList>
            <person name="Whitman W."/>
        </authorList>
    </citation>
    <scope>NUCLEOTIDE SEQUENCE [LARGE SCALE GENOMIC DNA]</scope>
    <source>
        <strain evidence="3 4">CECT 3146</strain>
    </source>
</reference>
<feature type="region of interest" description="Disordered" evidence="1">
    <location>
        <begin position="700"/>
        <end position="719"/>
    </location>
</feature>
<protein>
    <submittedName>
        <fullName evidence="3">2-polyprenyl-6-methoxyphenol hydroxylase-like FAD-dependent oxidoreductase</fullName>
    </submittedName>
</protein>
<sequence length="719" mass="78545">MRTHSPKHTYDSAPRPDRHGHAVVIGAGIAGLLAARVLSETFQQVTVIERDLLPADPQIRVGVPQGRHAHALQARGAAVFEELFPGLRHELTKAGAPPVDCCAQARLQLPTGHPAPVASGILLQPCSRPLLETMIRHRIARLPRVRIQDARTVTALVADKSRRRVTGVTVTRRTVETAGRSATTLTADLVVDASGRSSHLADWLTALGMPRPAESVVDARVGYASRTYRTRPGDRAAAEWLVLLNPPQAPDTPRGCFALHIEDDQLLVTLQGAGGDHPPTAQEAFTAFAASLGHNLADLLKPLDPVSTVHAYRHTANRRRRYHRLRRWPDGLIALGDAVCVFNPVYAQGMAVAALEASALRTMLARHTHGDLRGFSRRYQRRLARITAWPWLLATLGDTGWQAGAPSPTARTGQWYLTQWIRRLPQDQEMYVDFIRMTNMLVSPAVLVRPRHLARILFTSLRKQAAVPPAEEPSSLQQAARPHNGRPTANQQFAGDPARPAASTLPGPSETLALLQALRCKGAADEGAVAVATALPQADVSAWLAALCTRGDCARTGTRLRLTPTGRQYLTDLLTVERRSLPHTELHSLNAEFDPVDAALKELLTAWQSIRENHADPSDIAGRLGELHRRARPVVERMAATVPRLTPYLRRLDHAAARVAAGAPDWLASPLRDSYHTVWFELHQELLDLTGTDRAAREEAQAAAERAAQQTVHEGGGKP</sequence>
<comment type="caution">
    <text evidence="3">The sequence shown here is derived from an EMBL/GenBank/DDBJ whole genome shotgun (WGS) entry which is preliminary data.</text>
</comment>
<dbReference type="AlphaFoldDB" id="A0A7W8F052"/>
<feature type="domain" description="FAD-binding" evidence="2">
    <location>
        <begin position="22"/>
        <end position="370"/>
    </location>
</feature>
<feature type="region of interest" description="Disordered" evidence="1">
    <location>
        <begin position="467"/>
        <end position="506"/>
    </location>
</feature>
<dbReference type="Proteomes" id="UP000549009">
    <property type="component" value="Unassembled WGS sequence"/>
</dbReference>
<dbReference type="InterPro" id="IPR036188">
    <property type="entry name" value="FAD/NAD-bd_sf"/>
</dbReference>